<evidence type="ECO:0000256" key="5">
    <source>
        <dbReference type="ARBA" id="ARBA00023274"/>
    </source>
</evidence>
<dbReference type="SUPFAM" id="SSF55658">
    <property type="entry name" value="L9 N-domain-like"/>
    <property type="match status" value="1"/>
</dbReference>
<keyword evidence="4 9" id="KW-0689">Ribosomal protein</keyword>
<dbReference type="InterPro" id="IPR000244">
    <property type="entry name" value="Ribosomal_bL9"/>
</dbReference>
<keyword evidence="2" id="KW-0699">rRNA-binding</keyword>
<dbReference type="GO" id="GO:0019843">
    <property type="term" value="F:rRNA binding"/>
    <property type="evidence" value="ECO:0007669"/>
    <property type="project" value="UniProtKB-KW"/>
</dbReference>
<evidence type="ECO:0000256" key="3">
    <source>
        <dbReference type="ARBA" id="ARBA00022884"/>
    </source>
</evidence>
<evidence type="ECO:0000313" key="9">
    <source>
        <dbReference type="EMBL" id="VEU70397.1"/>
    </source>
</evidence>
<keyword evidence="5" id="KW-0687">Ribonucleoprotein</keyword>
<dbReference type="PANTHER" id="PTHR21368">
    <property type="entry name" value="50S RIBOSOMAL PROTEIN L9"/>
    <property type="match status" value="1"/>
</dbReference>
<dbReference type="InterPro" id="IPR020069">
    <property type="entry name" value="Ribosomal_bL9_C"/>
</dbReference>
<gene>
    <name evidence="9" type="primary">MCYN0678</name>
    <name evidence="9" type="ORF">NCTC10194_00408</name>
</gene>
<dbReference type="SUPFAM" id="SSF55653">
    <property type="entry name" value="Ribosomal protein L9 C-domain"/>
    <property type="match status" value="1"/>
</dbReference>
<dbReference type="InterPro" id="IPR036935">
    <property type="entry name" value="Ribosomal_bL9_N_sf"/>
</dbReference>
<proteinExistence type="inferred from homology"/>
<name>A0A449AV57_9BACT</name>
<dbReference type="GO" id="GO:0006412">
    <property type="term" value="P:translation"/>
    <property type="evidence" value="ECO:0007669"/>
    <property type="project" value="InterPro"/>
</dbReference>
<dbReference type="AlphaFoldDB" id="A0A449AV57"/>
<dbReference type="Pfam" id="PF01281">
    <property type="entry name" value="Ribosomal_L9_N"/>
    <property type="match status" value="1"/>
</dbReference>
<dbReference type="GO" id="GO:0003735">
    <property type="term" value="F:structural constituent of ribosome"/>
    <property type="evidence" value="ECO:0007669"/>
    <property type="project" value="InterPro"/>
</dbReference>
<evidence type="ECO:0000256" key="4">
    <source>
        <dbReference type="ARBA" id="ARBA00022980"/>
    </source>
</evidence>
<dbReference type="Gene3D" id="3.10.430.100">
    <property type="entry name" value="Ribosomal protein L9, C-terminal domain"/>
    <property type="match status" value="1"/>
</dbReference>
<sequence>MKVILLKDCKDGKANTIIEVSNGYGTNFLVKKGFGVPYNPQTAKMLERKLDQLTADEHEKRTNFLKLKEELEQVKLKFELNANIDANHNLNVHGSISTKEVDKKLKELGFKIDKHALSKIHLVSEGNHEVIATLYKDIKAIIRIEIKVNVKK</sequence>
<keyword evidence="10" id="KW-1185">Reference proteome</keyword>
<dbReference type="PROSITE" id="PS00651">
    <property type="entry name" value="RIBOSOMAL_L9"/>
    <property type="match status" value="1"/>
</dbReference>
<feature type="domain" description="Ribosomal protein L9" evidence="8">
    <location>
        <begin position="12"/>
        <end position="39"/>
    </location>
</feature>
<dbReference type="InterPro" id="IPR036791">
    <property type="entry name" value="Ribosomal_bL9_C_sf"/>
</dbReference>
<dbReference type="GO" id="GO:0005840">
    <property type="term" value="C:ribosome"/>
    <property type="evidence" value="ECO:0007669"/>
    <property type="project" value="UniProtKB-KW"/>
</dbReference>
<reference evidence="9 10" key="1">
    <citation type="submission" date="2019-01" db="EMBL/GenBank/DDBJ databases">
        <authorList>
            <consortium name="Pathogen Informatics"/>
        </authorList>
    </citation>
    <scope>NUCLEOTIDE SEQUENCE [LARGE SCALE GENOMIC DNA]</scope>
    <source>
        <strain evidence="9 10">NCTC10194</strain>
    </source>
</reference>
<accession>A0A449AV57</accession>
<dbReference type="Proteomes" id="UP000290815">
    <property type="component" value="Chromosome"/>
</dbReference>
<keyword evidence="3" id="KW-0694">RNA-binding</keyword>
<dbReference type="InterPro" id="IPR020070">
    <property type="entry name" value="Ribosomal_bL9_N"/>
</dbReference>
<dbReference type="Pfam" id="PF03948">
    <property type="entry name" value="Ribosomal_L9_C"/>
    <property type="match status" value="1"/>
</dbReference>
<evidence type="ECO:0000256" key="7">
    <source>
        <dbReference type="ARBA" id="ARBA00035456"/>
    </source>
</evidence>
<dbReference type="GO" id="GO:1990904">
    <property type="term" value="C:ribonucleoprotein complex"/>
    <property type="evidence" value="ECO:0007669"/>
    <property type="project" value="UniProtKB-KW"/>
</dbReference>
<dbReference type="NCBIfam" id="TIGR00158">
    <property type="entry name" value="L9"/>
    <property type="match status" value="1"/>
</dbReference>
<evidence type="ECO:0000259" key="8">
    <source>
        <dbReference type="PROSITE" id="PS00651"/>
    </source>
</evidence>
<dbReference type="EMBL" id="LR215024">
    <property type="protein sequence ID" value="VEU70397.1"/>
    <property type="molecule type" value="Genomic_DNA"/>
</dbReference>
<evidence type="ECO:0000256" key="2">
    <source>
        <dbReference type="ARBA" id="ARBA00022730"/>
    </source>
</evidence>
<evidence type="ECO:0000256" key="1">
    <source>
        <dbReference type="ARBA" id="ARBA00010605"/>
    </source>
</evidence>
<dbReference type="InterPro" id="IPR009027">
    <property type="entry name" value="Ribosomal_bL9/RNase_H1_N"/>
</dbReference>
<dbReference type="InterPro" id="IPR020594">
    <property type="entry name" value="Ribosomal_bL9_bac/chp"/>
</dbReference>
<dbReference type="RefSeq" id="WP_027333350.1">
    <property type="nucleotide sequence ID" value="NZ_LR215024.1"/>
</dbReference>
<dbReference type="Gene3D" id="3.40.5.10">
    <property type="entry name" value="Ribosomal protein L9, N-terminal domain"/>
    <property type="match status" value="1"/>
</dbReference>
<comment type="similarity">
    <text evidence="1">Belongs to the bacterial ribosomal protein bL9 family.</text>
</comment>
<organism evidence="9 10">
    <name type="scientific">Mycoplasmopsis glycophila</name>
    <dbReference type="NCBI Taxonomy" id="171285"/>
    <lineage>
        <taxon>Bacteria</taxon>
        <taxon>Bacillati</taxon>
        <taxon>Mycoplasmatota</taxon>
        <taxon>Mycoplasmoidales</taxon>
        <taxon>Metamycoplasmataceae</taxon>
        <taxon>Mycoplasmopsis</taxon>
    </lineage>
</organism>
<dbReference type="KEGG" id="mgly:NCTC10194_00408"/>
<protein>
    <recommendedName>
        <fullName evidence="6">Large ribosomal subunit protein bL9</fullName>
    </recommendedName>
    <alternativeName>
        <fullName evidence="7">50S ribosomal protein L9</fullName>
    </alternativeName>
</protein>
<evidence type="ECO:0000313" key="10">
    <source>
        <dbReference type="Proteomes" id="UP000290815"/>
    </source>
</evidence>
<evidence type="ECO:0000256" key="6">
    <source>
        <dbReference type="ARBA" id="ARBA00035292"/>
    </source>
</evidence>